<evidence type="ECO:0000256" key="6">
    <source>
        <dbReference type="ARBA" id="ARBA00022989"/>
    </source>
</evidence>
<evidence type="ECO:0000256" key="1">
    <source>
        <dbReference type="ARBA" id="ARBA00004651"/>
    </source>
</evidence>
<protein>
    <recommendedName>
        <fullName evidence="11">Glycosyltransferase RgtA/B/C/D-like domain-containing protein</fullName>
    </recommendedName>
</protein>
<dbReference type="InterPro" id="IPR050297">
    <property type="entry name" value="LipidA_mod_glycosyltrf_83"/>
</dbReference>
<feature type="transmembrane region" description="Helical" evidence="8">
    <location>
        <begin position="109"/>
        <end position="142"/>
    </location>
</feature>
<proteinExistence type="predicted"/>
<reference evidence="9" key="1">
    <citation type="submission" date="2021-11" db="EMBL/GenBank/DDBJ databases">
        <authorList>
            <person name="Qingchun L."/>
            <person name="Dong Z."/>
            <person name="Zongwei Q."/>
            <person name="Jia Z."/>
            <person name="Duotao L."/>
        </authorList>
    </citation>
    <scope>NUCLEOTIDE SEQUENCE</scope>
    <source>
        <strain evidence="9">WLY-B-L2</strain>
    </source>
</reference>
<accession>A0ABS8N8M1</accession>
<feature type="transmembrane region" description="Helical" evidence="8">
    <location>
        <begin position="380"/>
        <end position="401"/>
    </location>
</feature>
<evidence type="ECO:0000256" key="2">
    <source>
        <dbReference type="ARBA" id="ARBA00022475"/>
    </source>
</evidence>
<comment type="caution">
    <text evidence="9">The sequence shown here is derived from an EMBL/GenBank/DDBJ whole genome shotgun (WGS) entry which is preliminary data.</text>
</comment>
<sequence>MEKYYRKAALFGILMSILWVLLVNTQPFSDFAYYDGLARQIAAGGPWGDTYTSVGYPVVLGLVYRIFGSSLAAAKIFNLTLTFVNYVLFYKILKKADLSEKRRKFTYGLFVVFPSNIFYNSILAGEILFTAILLLITFLYFYDVKHKYILIGVLTAAGAMVKPFFLGFFLLVFIVELCFKMKFSAVLKHSIIVFIISAVAISPWLYRNTRLLGQFTFISNNGGIVLYVNNNSQNRYGLWMDARNVRNSVVKKTEYINANATDKNKMLSRAARKWIRAHPAEFVQLGFKRLFITYIGFSEIDYSFNGANVNPIFKFIFSFYAYAARYVVFVPAVVMLLVYSVITIKGFSGKKSVDRYSIYNLVCFYMFALVYFISEGQPRYSFPCTFIMIYFFSCFAERFNFIKSAKSVKL</sequence>
<feature type="transmembrane region" description="Helical" evidence="8">
    <location>
        <begin position="356"/>
        <end position="374"/>
    </location>
</feature>
<evidence type="ECO:0000313" key="9">
    <source>
        <dbReference type="EMBL" id="MCC9296166.1"/>
    </source>
</evidence>
<dbReference type="PANTHER" id="PTHR33908">
    <property type="entry name" value="MANNOSYLTRANSFERASE YKCB-RELATED"/>
    <property type="match status" value="1"/>
</dbReference>
<keyword evidence="4" id="KW-0808">Transferase</keyword>
<evidence type="ECO:0000256" key="5">
    <source>
        <dbReference type="ARBA" id="ARBA00022692"/>
    </source>
</evidence>
<dbReference type="RefSeq" id="WP_229981880.1">
    <property type="nucleotide sequence ID" value="NZ_JAJJPB010000024.1"/>
</dbReference>
<feature type="transmembrane region" description="Helical" evidence="8">
    <location>
        <begin position="186"/>
        <end position="206"/>
    </location>
</feature>
<dbReference type="Proteomes" id="UP001165422">
    <property type="component" value="Unassembled WGS sequence"/>
</dbReference>
<evidence type="ECO:0000256" key="4">
    <source>
        <dbReference type="ARBA" id="ARBA00022679"/>
    </source>
</evidence>
<feature type="transmembrane region" description="Helical" evidence="8">
    <location>
        <begin position="62"/>
        <end position="88"/>
    </location>
</feature>
<evidence type="ECO:0000256" key="3">
    <source>
        <dbReference type="ARBA" id="ARBA00022676"/>
    </source>
</evidence>
<keyword evidence="3" id="KW-0328">Glycosyltransferase</keyword>
<keyword evidence="7 8" id="KW-0472">Membrane</keyword>
<keyword evidence="2" id="KW-1003">Cell membrane</keyword>
<dbReference type="PANTHER" id="PTHR33908:SF11">
    <property type="entry name" value="MEMBRANE PROTEIN"/>
    <property type="match status" value="1"/>
</dbReference>
<dbReference type="EMBL" id="JAJJPB010000024">
    <property type="protein sequence ID" value="MCC9296166.1"/>
    <property type="molecule type" value="Genomic_DNA"/>
</dbReference>
<gene>
    <name evidence="9" type="ORF">LN736_15000</name>
</gene>
<feature type="transmembrane region" description="Helical" evidence="8">
    <location>
        <begin position="323"/>
        <end position="344"/>
    </location>
</feature>
<organism evidence="9 10">
    <name type="scientific">Clostridium aromativorans</name>
    <dbReference type="NCBI Taxonomy" id="2836848"/>
    <lineage>
        <taxon>Bacteria</taxon>
        <taxon>Bacillati</taxon>
        <taxon>Bacillota</taxon>
        <taxon>Clostridia</taxon>
        <taxon>Eubacteriales</taxon>
        <taxon>Clostridiaceae</taxon>
        <taxon>Clostridium</taxon>
    </lineage>
</organism>
<comment type="subcellular location">
    <subcellularLocation>
        <location evidence="1">Cell membrane</location>
        <topology evidence="1">Multi-pass membrane protein</topology>
    </subcellularLocation>
</comment>
<keyword evidence="10" id="KW-1185">Reference proteome</keyword>
<keyword evidence="5 8" id="KW-0812">Transmembrane</keyword>
<evidence type="ECO:0008006" key="11">
    <source>
        <dbReference type="Google" id="ProtNLM"/>
    </source>
</evidence>
<feature type="transmembrane region" description="Helical" evidence="8">
    <location>
        <begin position="148"/>
        <end position="174"/>
    </location>
</feature>
<evidence type="ECO:0000256" key="8">
    <source>
        <dbReference type="SAM" id="Phobius"/>
    </source>
</evidence>
<evidence type="ECO:0000256" key="7">
    <source>
        <dbReference type="ARBA" id="ARBA00023136"/>
    </source>
</evidence>
<evidence type="ECO:0000313" key="10">
    <source>
        <dbReference type="Proteomes" id="UP001165422"/>
    </source>
</evidence>
<keyword evidence="6 8" id="KW-1133">Transmembrane helix</keyword>
<name>A0ABS8N8M1_9CLOT</name>